<name>A0AAV9ITQ5_CYACA</name>
<dbReference type="Pfam" id="PF00753">
    <property type="entry name" value="Lactamase_B"/>
    <property type="match status" value="1"/>
</dbReference>
<dbReference type="SUPFAM" id="SSF56281">
    <property type="entry name" value="Metallo-hydrolase/oxidoreductase"/>
    <property type="match status" value="1"/>
</dbReference>
<sequence length="380" mass="42620">MQCFVSCATVGRARLGANCRQPSLHRLHCSQHGGGTRRPENVPGDWFVTSGCIDCDVCRWMAPSVFDRLNEQSAVKHQPASRAEELRALQAAASCPVGTIRTERPPSKELSLEARQSFPEPIPLGEDARNGTRVYHMGYHSHKSFGATAYLVLPGGEAWRNSAFLMDSPRFFRPLADQTERLLRTENRQLRYMVLSHVDDVADHDQWAERFGVPRIIHGDDIGYYGEDGLGGVEMKLQGTGPWALLPDRLEPLKEDAGAPVDVKLVHVPGHTPGCITAVVDRYAAFTGDHIAYSNTRKAFGAFPGVCWYDWNQVIDSIRGLAREEFVWVFPGHSRRYKFDSVPAMREGMEQAAQRMDSDAYWAMVPGGARRRRKKEVRAR</sequence>
<dbReference type="PANTHER" id="PTHR42773:SF1">
    <property type="entry name" value="METALLO-BETA-LACTAMASE FAMILY PROTEIN"/>
    <property type="match status" value="1"/>
</dbReference>
<dbReference type="SUPFAM" id="SSF54862">
    <property type="entry name" value="4Fe-4S ferredoxins"/>
    <property type="match status" value="1"/>
</dbReference>
<dbReference type="Proteomes" id="UP001301350">
    <property type="component" value="Unassembled WGS sequence"/>
</dbReference>
<dbReference type="InterPro" id="IPR036866">
    <property type="entry name" value="RibonucZ/Hydroxyglut_hydro"/>
</dbReference>
<reference evidence="2 3" key="1">
    <citation type="submission" date="2022-07" db="EMBL/GenBank/DDBJ databases">
        <title>Genome-wide signatures of adaptation to extreme environments.</title>
        <authorList>
            <person name="Cho C.H."/>
            <person name="Yoon H.S."/>
        </authorList>
    </citation>
    <scope>NUCLEOTIDE SEQUENCE [LARGE SCALE GENOMIC DNA]</scope>
    <source>
        <strain evidence="2 3">DBV 063 E5</strain>
    </source>
</reference>
<dbReference type="InterPro" id="IPR001279">
    <property type="entry name" value="Metallo-B-lactamas"/>
</dbReference>
<accession>A0AAV9ITQ5</accession>
<dbReference type="EMBL" id="JANCYW010000005">
    <property type="protein sequence ID" value="KAK4535480.1"/>
    <property type="molecule type" value="Genomic_DNA"/>
</dbReference>
<protein>
    <recommendedName>
        <fullName evidence="1">Metallo-beta-lactamase domain-containing protein</fullName>
    </recommendedName>
</protein>
<evidence type="ECO:0000313" key="3">
    <source>
        <dbReference type="Proteomes" id="UP001301350"/>
    </source>
</evidence>
<gene>
    <name evidence="2" type="ORF">CDCA_CDCA05G1505</name>
</gene>
<organism evidence="2 3">
    <name type="scientific">Cyanidium caldarium</name>
    <name type="common">Red alga</name>
    <dbReference type="NCBI Taxonomy" id="2771"/>
    <lineage>
        <taxon>Eukaryota</taxon>
        <taxon>Rhodophyta</taxon>
        <taxon>Bangiophyceae</taxon>
        <taxon>Cyanidiales</taxon>
        <taxon>Cyanidiaceae</taxon>
        <taxon>Cyanidium</taxon>
    </lineage>
</organism>
<dbReference type="Gene3D" id="3.30.70.20">
    <property type="match status" value="1"/>
</dbReference>
<evidence type="ECO:0000259" key="1">
    <source>
        <dbReference type="SMART" id="SM00849"/>
    </source>
</evidence>
<dbReference type="AlphaFoldDB" id="A0AAV9ITQ5"/>
<proteinExistence type="predicted"/>
<feature type="domain" description="Metallo-beta-lactamase" evidence="1">
    <location>
        <begin position="146"/>
        <end position="333"/>
    </location>
</feature>
<dbReference type="Pfam" id="PF13370">
    <property type="entry name" value="Fer4_13"/>
    <property type="match status" value="1"/>
</dbReference>
<dbReference type="SMART" id="SM00849">
    <property type="entry name" value="Lactamase_B"/>
    <property type="match status" value="1"/>
</dbReference>
<evidence type="ECO:0000313" key="2">
    <source>
        <dbReference type="EMBL" id="KAK4535480.1"/>
    </source>
</evidence>
<dbReference type="PANTHER" id="PTHR42773">
    <property type="entry name" value="METALLO-BETA-LACTAMASE-RELATED"/>
    <property type="match status" value="1"/>
</dbReference>
<comment type="caution">
    <text evidence="2">The sequence shown here is derived from an EMBL/GenBank/DDBJ whole genome shotgun (WGS) entry which is preliminary data.</text>
</comment>
<keyword evidence="3" id="KW-1185">Reference proteome</keyword>
<dbReference type="Gene3D" id="3.60.15.10">
    <property type="entry name" value="Ribonuclease Z/Hydroxyacylglutathione hydrolase-like"/>
    <property type="match status" value="1"/>
</dbReference>